<sequence>MKYGRRELIQSHLDARRYINAAEPLRLDATSFTRALQRAFSVDFRELSNIPLSSDAWAPAYLFNLTREAFLAQDSGLLESGLLVKKLEGQGPSGHSLLESFGELGRKRAAVTAQALSLLLDITTTLWPDSPTQVTSDDLLRYGFDDRNRPDPMEYW</sequence>
<protein>
    <submittedName>
        <fullName evidence="1">Uncharacterized protein</fullName>
    </submittedName>
</protein>
<dbReference type="AlphaFoldDB" id="A0A0F7JR18"/>
<organism evidence="1 2">
    <name type="scientific">Deinococcus soli</name>
    <name type="common">ex Cha et al. 2016</name>
    <dbReference type="NCBI Taxonomy" id="1309411"/>
    <lineage>
        <taxon>Bacteria</taxon>
        <taxon>Thermotogati</taxon>
        <taxon>Deinococcota</taxon>
        <taxon>Deinococci</taxon>
        <taxon>Deinococcales</taxon>
        <taxon>Deinococcaceae</taxon>
        <taxon>Deinococcus</taxon>
    </lineage>
</organism>
<evidence type="ECO:0000313" key="2">
    <source>
        <dbReference type="Proteomes" id="UP000034024"/>
    </source>
</evidence>
<dbReference type="EMBL" id="CP011389">
    <property type="protein sequence ID" value="AKH17000.1"/>
    <property type="molecule type" value="Genomic_DNA"/>
</dbReference>
<keyword evidence="2" id="KW-1185">Reference proteome</keyword>
<proteinExistence type="predicted"/>
<evidence type="ECO:0000313" key="1">
    <source>
        <dbReference type="EMBL" id="AKH17000.1"/>
    </source>
</evidence>
<dbReference type="KEGG" id="dch:SY84_07910"/>
<dbReference type="Proteomes" id="UP000034024">
    <property type="component" value="Chromosome"/>
</dbReference>
<reference evidence="1 2" key="1">
    <citation type="submission" date="2015-01" db="EMBL/GenBank/DDBJ databases">
        <title>Deinococcus soli/N5/whole genome sequencing.</title>
        <authorList>
            <person name="Kim M.K."/>
            <person name="Srinivasan S."/>
            <person name="Lee J.-J."/>
        </authorList>
    </citation>
    <scope>NUCLEOTIDE SEQUENCE [LARGE SCALE GENOMIC DNA]</scope>
    <source>
        <strain evidence="1 2">N5</strain>
    </source>
</reference>
<gene>
    <name evidence="1" type="ORF">SY84_07910</name>
</gene>
<dbReference type="RefSeq" id="WP_046843571.1">
    <property type="nucleotide sequence ID" value="NZ_CP011389.1"/>
</dbReference>
<dbReference type="OrthoDB" id="71818at2"/>
<name>A0A0F7JR18_9DEIO</name>
<accession>A0A0F7JR18</accession>
<dbReference type="PATRIC" id="fig|1309411.5.peg.1613"/>